<feature type="non-terminal residue" evidence="1">
    <location>
        <position position="1"/>
    </location>
</feature>
<dbReference type="EMBL" id="BART01008912">
    <property type="protein sequence ID" value="GAG59846.1"/>
    <property type="molecule type" value="Genomic_DNA"/>
</dbReference>
<name>X1AIK8_9ZZZZ</name>
<evidence type="ECO:0000313" key="1">
    <source>
        <dbReference type="EMBL" id="GAG59846.1"/>
    </source>
</evidence>
<dbReference type="AlphaFoldDB" id="X1AIK8"/>
<organism evidence="1">
    <name type="scientific">marine sediment metagenome</name>
    <dbReference type="NCBI Taxonomy" id="412755"/>
    <lineage>
        <taxon>unclassified sequences</taxon>
        <taxon>metagenomes</taxon>
        <taxon>ecological metagenomes</taxon>
    </lineage>
</organism>
<reference evidence="1" key="1">
    <citation type="journal article" date="2014" name="Front. Microbiol.">
        <title>High frequency of phylogenetically diverse reductive dehalogenase-homologous genes in deep subseafloor sedimentary metagenomes.</title>
        <authorList>
            <person name="Kawai M."/>
            <person name="Futagami T."/>
            <person name="Toyoda A."/>
            <person name="Takaki Y."/>
            <person name="Nishi S."/>
            <person name="Hori S."/>
            <person name="Arai W."/>
            <person name="Tsubouchi T."/>
            <person name="Morono Y."/>
            <person name="Uchiyama I."/>
            <person name="Ito T."/>
            <person name="Fujiyama A."/>
            <person name="Inagaki F."/>
            <person name="Takami H."/>
        </authorList>
    </citation>
    <scope>NUCLEOTIDE SEQUENCE</scope>
    <source>
        <strain evidence="1">Expedition CK06-06</strain>
    </source>
</reference>
<proteinExistence type="predicted"/>
<accession>X1AIK8</accession>
<comment type="caution">
    <text evidence="1">The sequence shown here is derived from an EMBL/GenBank/DDBJ whole genome shotgun (WGS) entry which is preliminary data.</text>
</comment>
<protein>
    <submittedName>
        <fullName evidence="1">Uncharacterized protein</fullName>
    </submittedName>
</protein>
<gene>
    <name evidence="1" type="ORF">S01H4_19910</name>
</gene>
<sequence>PLFFDYILDDVPALALKRDMLWKRAQESDFLTLDEKRELVGKEKYEPTDDPGSMIFIEASKIPIGVAVSGESEKETEEEEEKARQDLIDQGYTEDEIDDLLGYTYGEEEKVRCQNCGTLIDYGSTNIFILSGLSACNSLKIPLFGPVSWVIRPKKLLPDMTRYADILSITNGQPSPGLGLFSTSVNGCSVTCSLFPSGSRLNSPHGGIETFHATAVMA</sequence>